<evidence type="ECO:0000256" key="1">
    <source>
        <dbReference type="ARBA" id="ARBA00004127"/>
    </source>
</evidence>
<evidence type="ECO:0000256" key="7">
    <source>
        <dbReference type="SAM" id="MobiDB-lite"/>
    </source>
</evidence>
<feature type="region of interest" description="Disordered" evidence="7">
    <location>
        <begin position="901"/>
        <end position="944"/>
    </location>
</feature>
<protein>
    <recommendedName>
        <fullName evidence="14">CSC1/OSCA1-like 7TM region domain-containing protein</fullName>
    </recommendedName>
</protein>
<evidence type="ECO:0000313" key="12">
    <source>
        <dbReference type="EMBL" id="OJA07814.1"/>
    </source>
</evidence>
<dbReference type="GO" id="GO:0003676">
    <property type="term" value="F:nucleic acid binding"/>
    <property type="evidence" value="ECO:0007669"/>
    <property type="project" value="InterPro"/>
</dbReference>
<evidence type="ECO:0000256" key="4">
    <source>
        <dbReference type="ARBA" id="ARBA00022692"/>
    </source>
</evidence>
<feature type="compositionally biased region" description="Polar residues" evidence="7">
    <location>
        <begin position="988"/>
        <end position="997"/>
    </location>
</feature>
<evidence type="ECO:0000256" key="6">
    <source>
        <dbReference type="ARBA" id="ARBA00023136"/>
    </source>
</evidence>
<accession>A0A1J8PEZ2</accession>
<dbReference type="InterPro" id="IPR027815">
    <property type="entry name" value="CSC1/OSCA1-like_cyt"/>
</dbReference>
<dbReference type="Pfam" id="PF02714">
    <property type="entry name" value="RSN1_7TM"/>
    <property type="match status" value="1"/>
</dbReference>
<reference evidence="12 13" key="1">
    <citation type="submission" date="2016-03" db="EMBL/GenBank/DDBJ databases">
        <title>Comparative genomics of the ectomycorrhizal sister species Rhizopogon vinicolor and Rhizopogon vesiculosus (Basidiomycota: Boletales) reveals a divergence of the mating type B locus.</title>
        <authorList>
            <person name="Mujic A.B."/>
            <person name="Kuo A."/>
            <person name="Tritt A."/>
            <person name="Lipzen A."/>
            <person name="Chen C."/>
            <person name="Johnson J."/>
            <person name="Sharma A."/>
            <person name="Barry K."/>
            <person name="Grigoriev I.V."/>
            <person name="Spatafora J.W."/>
        </authorList>
    </citation>
    <scope>NUCLEOTIDE SEQUENCE [LARGE SCALE GENOMIC DNA]</scope>
    <source>
        <strain evidence="12 13">AM-OR11-056</strain>
    </source>
</reference>
<evidence type="ECO:0000256" key="8">
    <source>
        <dbReference type="SAM" id="Phobius"/>
    </source>
</evidence>
<dbReference type="EMBL" id="LVVM01006541">
    <property type="protein sequence ID" value="OJA07814.1"/>
    <property type="molecule type" value="Genomic_DNA"/>
</dbReference>
<dbReference type="InterPro" id="IPR003864">
    <property type="entry name" value="CSC1/OSCA1-like_7TM"/>
</dbReference>
<evidence type="ECO:0000313" key="13">
    <source>
        <dbReference type="Proteomes" id="UP000183567"/>
    </source>
</evidence>
<evidence type="ECO:0000256" key="5">
    <source>
        <dbReference type="ARBA" id="ARBA00022989"/>
    </source>
</evidence>
<dbReference type="OrthoDB" id="1689567at2759"/>
<sequence length="1028" mass="116110">MDVIQVILALTVGDEEPELPPGSPPRHKFEGPWFTTQILLSSTIGLLSFLIFSYCRPRMPLIFAPRTMLKGMSFALHFSPHEAHAQQAFFGWIIPTLKVSEYTVLQIVGLDAALLSFFKTCFYLFSVCSLCAMTILMPINWKNNIGIGGGVDDDTDDWPEWNTTTITASVDDPMIPGRDWLDLISDANSYLTIHFLFTYLFTFLALRFLYRNYRRFIRSRQLFSLELVHSIPGRTVIVTSLPNHLRSERALAEYFENIGLGVESVTVCREVGTLKSLLDLRTKALLKLESAWTNYVGNPSMVESYDPSENVIPSLSEREPSLLENQQGRFVVPHRQRPTLRPGWFSKKVDALEYLEVKFTEADEKVKRWRRVGKTKATQVAFVTFEKMSSAQIAIQAAHSCDPWEVKTRPAPEPRDIVWSNIAHPPGNLFARELFVTGCVILLSFFWIFPITALSTLLSYTEIKKVMPWLGRLIDRNDKIRAIIQNSLPSVAMITLNAVLPFILEALTYIQGYFLFLLLNVVFIFLLASTYWQLVRDLANSPAKIPEKLATALQQGTAKHFFLSYVVLQGFGIMPLQLLNLGVIIPRMIFRIFKTRTPRDFAELNAPPMINYGVVYPQAILVFVVTILYSVVQPLIVIFGAIYFGVAYVVYKYKLLFGEQIETLVLVDRFSAGLAVFYKPYESQGQAWPLTFVRLIWGIVIFQIFMIGILTLRKCYIMSSLLVPLLAATVIWSWYIHTTFKPLSSAVCLSSVCEVERGEDSADVVRLREGHPVTWSQSNLMRRRYAQNEDMLYVAPEDERTDYSQPPMANWYNGVLNTGKRRYGHPALTGVLPEPWLPLKKGQTLVNGFRAGGTRAFNDANQGVVLNLRTRYSMLRGKARAPRLSRSATDGVLTTISAFDDQNSVPSDIGPSNPWGDPRAGRVGRGSHSESNLSHRLSFDPGSGVIALPEENWIEDEDSEDDYGSMSPTPEVAHSPDNASQEDLAATNGRSPSTPHASPSKRRHGTYYHHPERRRQTIPGDFPFHTPS</sequence>
<evidence type="ECO:0000256" key="3">
    <source>
        <dbReference type="ARBA" id="ARBA00022448"/>
    </source>
</evidence>
<evidence type="ECO:0008006" key="14">
    <source>
        <dbReference type="Google" id="ProtNLM"/>
    </source>
</evidence>
<proteinExistence type="inferred from homology"/>
<feature type="domain" description="CSC1/OSCA1-like cytosolic" evidence="11">
    <location>
        <begin position="234"/>
        <end position="421"/>
    </location>
</feature>
<dbReference type="AlphaFoldDB" id="A0A1J8PEZ2"/>
<dbReference type="Proteomes" id="UP000183567">
    <property type="component" value="Unassembled WGS sequence"/>
</dbReference>
<dbReference type="GO" id="GO:0005227">
    <property type="term" value="F:calcium-activated cation channel activity"/>
    <property type="evidence" value="ECO:0007669"/>
    <property type="project" value="InterPro"/>
</dbReference>
<feature type="transmembrane region" description="Helical" evidence="8">
    <location>
        <begin position="635"/>
        <end position="651"/>
    </location>
</feature>
<comment type="caution">
    <text evidence="12">The sequence shown here is derived from an EMBL/GenBank/DDBJ whole genome shotgun (WGS) entry which is preliminary data.</text>
</comment>
<gene>
    <name evidence="12" type="ORF">AZE42_03410</name>
</gene>
<keyword evidence="3" id="KW-0813">Transport</keyword>
<comment type="similarity">
    <text evidence="2">Belongs to the CSC1 (TC 1.A.17) family.</text>
</comment>
<keyword evidence="4 8" id="KW-0812">Transmembrane</keyword>
<dbReference type="GO" id="GO:0005886">
    <property type="term" value="C:plasma membrane"/>
    <property type="evidence" value="ECO:0007669"/>
    <property type="project" value="TreeGrafter"/>
</dbReference>
<evidence type="ECO:0000259" key="9">
    <source>
        <dbReference type="Pfam" id="PF02714"/>
    </source>
</evidence>
<keyword evidence="13" id="KW-1185">Reference proteome</keyword>
<feature type="transmembrane region" description="Helical" evidence="8">
    <location>
        <begin position="480"/>
        <end position="500"/>
    </location>
</feature>
<feature type="transmembrane region" description="Helical" evidence="8">
    <location>
        <begin position="716"/>
        <end position="735"/>
    </location>
</feature>
<feature type="transmembrane region" description="Helical" evidence="8">
    <location>
        <begin position="687"/>
        <end position="709"/>
    </location>
</feature>
<feature type="region of interest" description="Disordered" evidence="7">
    <location>
        <begin position="957"/>
        <end position="1028"/>
    </location>
</feature>
<evidence type="ECO:0000256" key="2">
    <source>
        <dbReference type="ARBA" id="ARBA00007779"/>
    </source>
</evidence>
<feature type="transmembrane region" description="Helical" evidence="8">
    <location>
        <begin position="562"/>
        <end position="589"/>
    </location>
</feature>
<dbReference type="STRING" id="180088.A0A1J8PEZ2"/>
<feature type="transmembrane region" description="Helical" evidence="8">
    <location>
        <begin position="190"/>
        <end position="210"/>
    </location>
</feature>
<dbReference type="InterPro" id="IPR045122">
    <property type="entry name" value="Csc1-like"/>
</dbReference>
<feature type="transmembrane region" description="Helical" evidence="8">
    <location>
        <begin position="512"/>
        <end position="532"/>
    </location>
</feature>
<dbReference type="PANTHER" id="PTHR13018:SF5">
    <property type="entry name" value="RE44586P"/>
    <property type="match status" value="1"/>
</dbReference>
<dbReference type="GO" id="GO:0012505">
    <property type="term" value="C:endomembrane system"/>
    <property type="evidence" value="ECO:0007669"/>
    <property type="project" value="UniProtKB-SubCell"/>
</dbReference>
<keyword evidence="6 8" id="KW-0472">Membrane</keyword>
<name>A0A1J8PEZ2_9AGAM</name>
<feature type="transmembrane region" description="Helical" evidence="8">
    <location>
        <begin position="434"/>
        <end position="460"/>
    </location>
</feature>
<evidence type="ECO:0000259" key="10">
    <source>
        <dbReference type="Pfam" id="PF13967"/>
    </source>
</evidence>
<dbReference type="InterPro" id="IPR032880">
    <property type="entry name" value="CSC1/OSCA1-like_N"/>
</dbReference>
<dbReference type="SUPFAM" id="SSF54928">
    <property type="entry name" value="RNA-binding domain, RBD"/>
    <property type="match status" value="1"/>
</dbReference>
<feature type="transmembrane region" description="Helical" evidence="8">
    <location>
        <begin position="33"/>
        <end position="55"/>
    </location>
</feature>
<dbReference type="PANTHER" id="PTHR13018">
    <property type="entry name" value="PROBABLE MEMBRANE PROTEIN DUF221-RELATED"/>
    <property type="match status" value="1"/>
</dbReference>
<feature type="domain" description="CSC1/OSCA1-like N-terminal transmembrane" evidence="10">
    <location>
        <begin position="34"/>
        <end position="212"/>
    </location>
</feature>
<organism evidence="12 13">
    <name type="scientific">Rhizopogon vesiculosus</name>
    <dbReference type="NCBI Taxonomy" id="180088"/>
    <lineage>
        <taxon>Eukaryota</taxon>
        <taxon>Fungi</taxon>
        <taxon>Dikarya</taxon>
        <taxon>Basidiomycota</taxon>
        <taxon>Agaricomycotina</taxon>
        <taxon>Agaricomycetes</taxon>
        <taxon>Agaricomycetidae</taxon>
        <taxon>Boletales</taxon>
        <taxon>Suillineae</taxon>
        <taxon>Rhizopogonaceae</taxon>
        <taxon>Rhizopogon</taxon>
    </lineage>
</organism>
<keyword evidence="5 8" id="KW-1133">Transmembrane helix</keyword>
<feature type="compositionally biased region" description="Basic residues" evidence="7">
    <location>
        <begin position="999"/>
        <end position="1013"/>
    </location>
</feature>
<feature type="domain" description="CSC1/OSCA1-like 7TM region" evidence="9">
    <location>
        <begin position="432"/>
        <end position="709"/>
    </location>
</feature>
<dbReference type="InterPro" id="IPR035979">
    <property type="entry name" value="RBD_domain_sf"/>
</dbReference>
<comment type="subcellular location">
    <subcellularLocation>
        <location evidence="1">Endomembrane system</location>
        <topology evidence="1">Multi-pass membrane protein</topology>
    </subcellularLocation>
</comment>
<dbReference type="Pfam" id="PF14703">
    <property type="entry name" value="PHM7_cyt"/>
    <property type="match status" value="1"/>
</dbReference>
<feature type="transmembrane region" description="Helical" evidence="8">
    <location>
        <begin position="121"/>
        <end position="141"/>
    </location>
</feature>
<dbReference type="Pfam" id="PF13967">
    <property type="entry name" value="RSN1_TM"/>
    <property type="match status" value="1"/>
</dbReference>
<evidence type="ECO:0000259" key="11">
    <source>
        <dbReference type="Pfam" id="PF14703"/>
    </source>
</evidence>